<evidence type="ECO:0000313" key="4">
    <source>
        <dbReference type="Proteomes" id="UP000075243"/>
    </source>
</evidence>
<accession>A0A151QM71</accession>
<dbReference type="InterPro" id="IPR029480">
    <property type="entry name" value="Transpos_assoc"/>
</dbReference>
<gene>
    <name evidence="3" type="ORF">KK1_048330</name>
</gene>
<dbReference type="EMBL" id="KQ486055">
    <property type="protein sequence ID" value="KYP31385.1"/>
    <property type="molecule type" value="Genomic_DNA"/>
</dbReference>
<dbReference type="InterPro" id="IPR004242">
    <property type="entry name" value="Transposase_21"/>
</dbReference>
<reference evidence="3" key="1">
    <citation type="journal article" date="2012" name="Nat. Biotechnol.">
        <title>Draft genome sequence of pigeonpea (Cajanus cajan), an orphan legume crop of resource-poor farmers.</title>
        <authorList>
            <person name="Varshney R.K."/>
            <person name="Chen W."/>
            <person name="Li Y."/>
            <person name="Bharti A.K."/>
            <person name="Saxena R.K."/>
            <person name="Schlueter J.A."/>
            <person name="Donoghue M.T."/>
            <person name="Azam S."/>
            <person name="Fan G."/>
            <person name="Whaley A.M."/>
            <person name="Farmer A.D."/>
            <person name="Sheridan J."/>
            <person name="Iwata A."/>
            <person name="Tuteja R."/>
            <person name="Penmetsa R.V."/>
            <person name="Wu W."/>
            <person name="Upadhyaya H.D."/>
            <person name="Yang S.P."/>
            <person name="Shah T."/>
            <person name="Saxena K.B."/>
            <person name="Michael T."/>
            <person name="McCombie W.R."/>
            <person name="Yang B."/>
            <person name="Zhang G."/>
            <person name="Yang H."/>
            <person name="Wang J."/>
            <person name="Spillane C."/>
            <person name="Cook D.R."/>
            <person name="May G.D."/>
            <person name="Xu X."/>
            <person name="Jackson S.A."/>
        </authorList>
    </citation>
    <scope>NUCLEOTIDE SEQUENCE [LARGE SCALE GENOMIC DNA]</scope>
</reference>
<dbReference type="Gramene" id="C.cajan_47617.t">
    <property type="protein sequence ID" value="C.cajan_47617.t"/>
    <property type="gene ID" value="C.cajan_47617"/>
</dbReference>
<evidence type="ECO:0008006" key="5">
    <source>
        <dbReference type="Google" id="ProtNLM"/>
    </source>
</evidence>
<keyword evidence="4" id="KW-1185">Reference proteome</keyword>
<dbReference type="Pfam" id="PF13963">
    <property type="entry name" value="Transpos_assoc"/>
    <property type="match status" value="1"/>
</dbReference>
<sequence>MDKSWIDFPRNTPQYMEGLNKFLDFAFANKSVDGKIICPCLKCKFNKWQTREATYEHLILKPFPKGYTFWLLHGETSCVQNIVETPTIPQQNEDRVVVDDPICDMVNDAFGNFVYNDNVVNDEDICLESSQMMSDEIKEYLELMHDGQQSLYEGCDKYSKLSFLVKLYHIKCLCRMSDKAMSMILELLAEAFEHAKIPCSFYEAKKIINKLGLQYTKIDACPNDCMLYFGEDKDRENCKKCKASRWKKKKKGTIKSTYEGILRHPRDSEAWKNFNLMHREFASDPRNVRLGLATDGFNPFAHMNVSHSIWPVVLIPYNLPPWMCMKSSSFILSMIIPGKRAPGNDINVYLQPLIEELKELWNTGVSTFDSHNNEVFNMHAALLWTISDFPGLGTLSGWNTHTGLACPRCNFDSERDEKTQLIKILIFLFPSNYFLSLLISWSIQRLIFSFLFLFHKQKLKLQLRGFYLIRNSNELKFLAMGPIDCAKRFSAYNVNGFKFRTLERDEGLKTQNSGIFGTFGTRSYVSSSDNQMQFGGVPYYGKLIDIIEINYHGRFSVTLFKCMWANTTISRGIVTDELGFTSVNFARLIHTDDNVDDEPYIQATEAQMVYYVEDELDKNWSIPMHLKPRDLYDMGEDDGDTFHECEPFEQQNLENLFPDGEENIPLTRFYF</sequence>
<dbReference type="Pfam" id="PF13952">
    <property type="entry name" value="DUF4216"/>
    <property type="match status" value="1"/>
</dbReference>
<name>A0A151QM71_CAJCA</name>
<feature type="domain" description="DUF4216" evidence="1">
    <location>
        <begin position="547"/>
        <end position="622"/>
    </location>
</feature>
<dbReference type="InterPro" id="IPR025312">
    <property type="entry name" value="DUF4216"/>
</dbReference>
<dbReference type="PANTHER" id="PTHR10775:SF158">
    <property type="entry name" value="TNP2-LIKE TRANSPOSON PROTEIN"/>
    <property type="match status" value="1"/>
</dbReference>
<dbReference type="Pfam" id="PF02992">
    <property type="entry name" value="Transposase_21"/>
    <property type="match status" value="1"/>
</dbReference>
<evidence type="ECO:0000259" key="1">
    <source>
        <dbReference type="Pfam" id="PF13952"/>
    </source>
</evidence>
<feature type="domain" description="Transposase-associated" evidence="2">
    <location>
        <begin position="3"/>
        <end position="75"/>
    </location>
</feature>
<evidence type="ECO:0000313" key="3">
    <source>
        <dbReference type="EMBL" id="KYP31385.1"/>
    </source>
</evidence>
<dbReference type="AlphaFoldDB" id="A0A151QM71"/>
<protein>
    <recommendedName>
        <fullName evidence="5">Transposase-associated domain-containing protein</fullName>
    </recommendedName>
</protein>
<proteinExistence type="predicted"/>
<evidence type="ECO:0000259" key="2">
    <source>
        <dbReference type="Pfam" id="PF13963"/>
    </source>
</evidence>
<dbReference type="Proteomes" id="UP000075243">
    <property type="component" value="Unassembled WGS sequence"/>
</dbReference>
<organism evidence="3 4">
    <name type="scientific">Cajanus cajan</name>
    <name type="common">Pigeon pea</name>
    <name type="synonym">Cajanus indicus</name>
    <dbReference type="NCBI Taxonomy" id="3821"/>
    <lineage>
        <taxon>Eukaryota</taxon>
        <taxon>Viridiplantae</taxon>
        <taxon>Streptophyta</taxon>
        <taxon>Embryophyta</taxon>
        <taxon>Tracheophyta</taxon>
        <taxon>Spermatophyta</taxon>
        <taxon>Magnoliopsida</taxon>
        <taxon>eudicotyledons</taxon>
        <taxon>Gunneridae</taxon>
        <taxon>Pentapetalae</taxon>
        <taxon>rosids</taxon>
        <taxon>fabids</taxon>
        <taxon>Fabales</taxon>
        <taxon>Fabaceae</taxon>
        <taxon>Papilionoideae</taxon>
        <taxon>50 kb inversion clade</taxon>
        <taxon>NPAAA clade</taxon>
        <taxon>indigoferoid/millettioid clade</taxon>
        <taxon>Phaseoleae</taxon>
        <taxon>Cajanus</taxon>
    </lineage>
</organism>
<dbReference type="PANTHER" id="PTHR10775">
    <property type="entry name" value="OS08G0208400 PROTEIN"/>
    <property type="match status" value="1"/>
</dbReference>